<proteinExistence type="predicted"/>
<protein>
    <submittedName>
        <fullName evidence="1">Uncharacterized protein</fullName>
    </submittedName>
</protein>
<reference evidence="1 2" key="1">
    <citation type="journal article" date="2012" name="BMC Genomics">
        <title>Genomic basis of broad host range and environmental adaptability of Rhizobium tropici CIAT 899 and Rhizobium sp. PRF 81 which are used in inoculants for common bean (Phaseolus vulgaris L.).</title>
        <authorList>
            <person name="Ormeno-Orrillo E."/>
            <person name="Menna P."/>
            <person name="Almeida L.G."/>
            <person name="Ollero F.J."/>
            <person name="Nicolas M.F."/>
            <person name="Pains Rodrigues E."/>
            <person name="Shigueyoshi Nakatani A."/>
            <person name="Silva Batista J.S."/>
            <person name="Oliveira Chueire L.M."/>
            <person name="Souza R.C."/>
            <person name="Ribeiro Vasconcelos A.T."/>
            <person name="Megias M."/>
            <person name="Hungria M."/>
            <person name="Martinez-Romero E."/>
        </authorList>
    </citation>
    <scope>NUCLEOTIDE SEQUENCE [LARGE SCALE GENOMIC DNA]</scope>
    <source>
        <strain evidence="1 2">PRF 81</strain>
        <plasmid evidence="1">pPRF81a</plasmid>
    </source>
</reference>
<evidence type="ECO:0000313" key="1">
    <source>
        <dbReference type="EMBL" id="ENN83830.1"/>
    </source>
</evidence>
<gene>
    <name evidence="1" type="ORF">RHSP_41361</name>
</gene>
<organism evidence="1 2">
    <name type="scientific">Rhizobium freirei PRF 81</name>
    <dbReference type="NCBI Taxonomy" id="363754"/>
    <lineage>
        <taxon>Bacteria</taxon>
        <taxon>Pseudomonadati</taxon>
        <taxon>Pseudomonadota</taxon>
        <taxon>Alphaproteobacteria</taxon>
        <taxon>Hyphomicrobiales</taxon>
        <taxon>Rhizobiaceae</taxon>
        <taxon>Rhizobium/Agrobacterium group</taxon>
        <taxon>Rhizobium</taxon>
    </lineage>
</organism>
<comment type="caution">
    <text evidence="1">The sequence shown here is derived from an EMBL/GenBank/DDBJ whole genome shotgun (WGS) entry which is preliminary data.</text>
</comment>
<dbReference type="EMBL" id="AQHN01000095">
    <property type="protein sequence ID" value="ENN83830.1"/>
    <property type="molecule type" value="Genomic_DNA"/>
</dbReference>
<dbReference type="AlphaFoldDB" id="N6UQ05"/>
<keyword evidence="2" id="KW-1185">Reference proteome</keyword>
<accession>N6UQ05</accession>
<keyword evidence="1" id="KW-0614">Plasmid</keyword>
<dbReference type="Proteomes" id="UP000012429">
    <property type="component" value="Unassembled WGS sequence"/>
</dbReference>
<evidence type="ECO:0000313" key="2">
    <source>
        <dbReference type="Proteomes" id="UP000012429"/>
    </source>
</evidence>
<geneLocation type="plasmid" evidence="1">
    <name>pPRF81a</name>
</geneLocation>
<sequence length="357" mass="36424">MGQVGEGPEALAGLLGNAFLDEIVEVDGTALAIDGSESKALGDHRGAEIEPLSMDLTCADHQNSGRLRLSRGNQGDGRADRLQVADEGGEHGRGDGAAILMFARLVGVECAAQAGLHTIEPEALARLLPAVARQEGDAGLRNRKRSIGVVGQCRGGEQETRARQAQEATRITHSLFAFCPALDGQAIHSITGAGDAADSVAGAGDQIGADACSRAVLRSRSAAIEPGLHEVVELAALAAAELTGFEDRGLRNDSAGPVVADLLADHADETEAVGLRPLIVLIFLPGGDLGGGTGEKVGRRARPVGLQGTAVAELESPIAAGAVDGWRSATEATFALRHVRGIFGAVGGHPGGHQADG</sequence>
<name>N6UQ05_9HYPH</name>